<dbReference type="Gene3D" id="2.40.128.20">
    <property type="match status" value="1"/>
</dbReference>
<name>L5L118_PTEAL</name>
<dbReference type="EMBL" id="KB030406">
    <property type="protein sequence ID" value="ELK17332.1"/>
    <property type="molecule type" value="Genomic_DNA"/>
</dbReference>
<dbReference type="InParanoid" id="L5L118"/>
<dbReference type="AlphaFoldDB" id="L5L118"/>
<dbReference type="GO" id="GO:0008289">
    <property type="term" value="F:lipid binding"/>
    <property type="evidence" value="ECO:0007669"/>
    <property type="project" value="InterPro"/>
</dbReference>
<dbReference type="eggNOG" id="KOG4015">
    <property type="taxonomic scope" value="Eukaryota"/>
</dbReference>
<gene>
    <name evidence="2" type="ORF">PAL_GLEAN10018838</name>
</gene>
<feature type="region of interest" description="Disordered" evidence="1">
    <location>
        <begin position="119"/>
        <end position="161"/>
    </location>
</feature>
<dbReference type="InterPro" id="IPR000463">
    <property type="entry name" value="Fatty_acid-bd"/>
</dbReference>
<dbReference type="Pfam" id="PF14651">
    <property type="entry name" value="Lipocalin_7"/>
    <property type="match status" value="1"/>
</dbReference>
<dbReference type="STRING" id="9402.L5L118"/>
<dbReference type="InterPro" id="IPR012674">
    <property type="entry name" value="Calycin"/>
</dbReference>
<evidence type="ECO:0000313" key="2">
    <source>
        <dbReference type="EMBL" id="ELK17332.1"/>
    </source>
</evidence>
<accession>L5L118</accession>
<dbReference type="PRINTS" id="PR00178">
    <property type="entry name" value="FATTYACIDBP"/>
</dbReference>
<protein>
    <submittedName>
        <fullName evidence="2">Gastrotropin</fullName>
    </submittedName>
</protein>
<keyword evidence="3" id="KW-1185">Reference proteome</keyword>
<evidence type="ECO:0000313" key="3">
    <source>
        <dbReference type="Proteomes" id="UP000010552"/>
    </source>
</evidence>
<reference evidence="3" key="1">
    <citation type="journal article" date="2013" name="Science">
        <title>Comparative analysis of bat genomes provides insight into the evolution of flight and immunity.</title>
        <authorList>
            <person name="Zhang G."/>
            <person name="Cowled C."/>
            <person name="Shi Z."/>
            <person name="Huang Z."/>
            <person name="Bishop-Lilly K.A."/>
            <person name="Fang X."/>
            <person name="Wynne J.W."/>
            <person name="Xiong Z."/>
            <person name="Baker M.L."/>
            <person name="Zhao W."/>
            <person name="Tachedjian M."/>
            <person name="Zhu Y."/>
            <person name="Zhou P."/>
            <person name="Jiang X."/>
            <person name="Ng J."/>
            <person name="Yang L."/>
            <person name="Wu L."/>
            <person name="Xiao J."/>
            <person name="Feng Y."/>
            <person name="Chen Y."/>
            <person name="Sun X."/>
            <person name="Zhang Y."/>
            <person name="Marsh G.A."/>
            <person name="Crameri G."/>
            <person name="Broder C.C."/>
            <person name="Frey K.G."/>
            <person name="Wang L.F."/>
            <person name="Wang J."/>
        </authorList>
    </citation>
    <scope>NUCLEOTIDE SEQUENCE [LARGE SCALE GENOMIC DNA]</scope>
</reference>
<proteinExistence type="predicted"/>
<dbReference type="SUPFAM" id="SSF50814">
    <property type="entry name" value="Lipocalins"/>
    <property type="match status" value="1"/>
</dbReference>
<sequence>MAFSRKYEIESEKNYDEFMKHLGLPSDMIEKGRNFEIVTEDGQNFTSSQHYPGSHSMTNKFTIGKDCDMVTIEGQEVQGIFKYHEIPDTVRKQDFLRTRKLGHFGEQQHVKYLKGRIRFRVRRRRQDGRPAGPGRQTLGHHTHPGPSAQGQGPSIDQGPENTAGCPFFERCSCHRQRTRESLMRSTGRAHGRASAPAPSLLASYQVFLKPLGPCSGGWHQAILPAPQKHAADVFLRKALG</sequence>
<evidence type="ECO:0000256" key="1">
    <source>
        <dbReference type="SAM" id="MobiDB-lite"/>
    </source>
</evidence>
<organism evidence="2 3">
    <name type="scientific">Pteropus alecto</name>
    <name type="common">Black flying fox</name>
    <dbReference type="NCBI Taxonomy" id="9402"/>
    <lineage>
        <taxon>Eukaryota</taxon>
        <taxon>Metazoa</taxon>
        <taxon>Chordata</taxon>
        <taxon>Craniata</taxon>
        <taxon>Vertebrata</taxon>
        <taxon>Euteleostomi</taxon>
        <taxon>Mammalia</taxon>
        <taxon>Eutheria</taxon>
        <taxon>Laurasiatheria</taxon>
        <taxon>Chiroptera</taxon>
        <taxon>Yinpterochiroptera</taxon>
        <taxon>Pteropodoidea</taxon>
        <taxon>Pteropodidae</taxon>
        <taxon>Pteropodinae</taxon>
        <taxon>Pteropus</taxon>
    </lineage>
</organism>
<dbReference type="Proteomes" id="UP000010552">
    <property type="component" value="Unassembled WGS sequence"/>
</dbReference>